<comment type="caution">
    <text evidence="2">The sequence shown here is derived from an EMBL/GenBank/DDBJ whole genome shotgun (WGS) entry which is preliminary data.</text>
</comment>
<keyword evidence="1" id="KW-1133">Transmembrane helix</keyword>
<evidence type="ECO:0000256" key="1">
    <source>
        <dbReference type="SAM" id="Phobius"/>
    </source>
</evidence>
<sequence length="305" mass="32767">MRPFAPSRSPSCFALRAASLYSLCRPRSRALVACCSLPTDSEAEKNAARRQGSKADLAKNHLFGCFVPIVFGVPLGPVLTCGGLCGFLRAVLLTCRGLCGLLRAVLLTCMGLRGLLRAVLLGRGRQAAEGGRGEDRGGPTAWPGLGGGGLGLLGCLCCSGLGLGHGLEWGGPGTSTGNRGRDLPLIHFPPFLHRSEHGLEGLCGTMGNIDRTSRRLYPFILCFLFTHHFLQLSLTISGFMSYDGSELSFQIWVVKITVHLRHHFLWFEVHKQAHLQPGFPGKQTVTAHSHPLSISLSFCLAPADQ</sequence>
<dbReference type="EMBL" id="JAFBMS010000164">
    <property type="protein sequence ID" value="KAG9334097.1"/>
    <property type="molecule type" value="Genomic_DNA"/>
</dbReference>
<feature type="transmembrane region" description="Helical" evidence="1">
    <location>
        <begin position="60"/>
        <end position="79"/>
    </location>
</feature>
<reference evidence="2" key="1">
    <citation type="thesis" date="2021" institute="BYU ScholarsArchive" country="Provo, UT, USA">
        <title>Applications of and Algorithms for Genome Assembly and Genomic Analyses with an Emphasis on Marine Teleosts.</title>
        <authorList>
            <person name="Pickett B.D."/>
        </authorList>
    </citation>
    <scope>NUCLEOTIDE SEQUENCE</scope>
    <source>
        <strain evidence="2">HI-2016</strain>
    </source>
</reference>
<keyword evidence="1" id="KW-0812">Transmembrane</keyword>
<evidence type="ECO:0000313" key="3">
    <source>
        <dbReference type="Proteomes" id="UP000824540"/>
    </source>
</evidence>
<dbReference type="AlphaFoldDB" id="A0A8T2NC97"/>
<organism evidence="2 3">
    <name type="scientific">Albula glossodonta</name>
    <name type="common">roundjaw bonefish</name>
    <dbReference type="NCBI Taxonomy" id="121402"/>
    <lineage>
        <taxon>Eukaryota</taxon>
        <taxon>Metazoa</taxon>
        <taxon>Chordata</taxon>
        <taxon>Craniata</taxon>
        <taxon>Vertebrata</taxon>
        <taxon>Euteleostomi</taxon>
        <taxon>Actinopterygii</taxon>
        <taxon>Neopterygii</taxon>
        <taxon>Teleostei</taxon>
        <taxon>Albuliformes</taxon>
        <taxon>Albulidae</taxon>
        <taxon>Albula</taxon>
    </lineage>
</organism>
<dbReference type="Proteomes" id="UP000824540">
    <property type="component" value="Unassembled WGS sequence"/>
</dbReference>
<evidence type="ECO:0000313" key="2">
    <source>
        <dbReference type="EMBL" id="KAG9334097.1"/>
    </source>
</evidence>
<gene>
    <name evidence="2" type="ORF">JZ751_009189</name>
</gene>
<keyword evidence="1" id="KW-0472">Membrane</keyword>
<protein>
    <submittedName>
        <fullName evidence="2">Uncharacterized protein</fullName>
    </submittedName>
</protein>
<feature type="transmembrane region" description="Helical" evidence="1">
    <location>
        <begin position="216"/>
        <end position="240"/>
    </location>
</feature>
<keyword evidence="3" id="KW-1185">Reference proteome</keyword>
<proteinExistence type="predicted"/>
<accession>A0A8T2NC97</accession>
<name>A0A8T2NC97_9TELE</name>